<keyword evidence="4" id="KW-0274">FAD</keyword>
<proteinExistence type="inferred from homology"/>
<dbReference type="PANTHER" id="PTHR42913">
    <property type="entry name" value="APOPTOSIS-INDUCING FACTOR 1"/>
    <property type="match status" value="1"/>
</dbReference>
<dbReference type="InterPro" id="IPR051169">
    <property type="entry name" value="NADH-Q_oxidoreductase"/>
</dbReference>
<dbReference type="PANTHER" id="PTHR42913:SF3">
    <property type="entry name" value="64 KDA MITOCHONDRIAL NADH DEHYDROGENASE (EUROFUNG)"/>
    <property type="match status" value="1"/>
</dbReference>
<evidence type="ECO:0000256" key="5">
    <source>
        <dbReference type="ARBA" id="ARBA00023002"/>
    </source>
</evidence>
<evidence type="ECO:0000259" key="6">
    <source>
        <dbReference type="Pfam" id="PF07992"/>
    </source>
</evidence>
<evidence type="ECO:0000313" key="8">
    <source>
        <dbReference type="Proteomes" id="UP000266426"/>
    </source>
</evidence>
<accession>A0A3A4R625</accession>
<protein>
    <recommendedName>
        <fullName evidence="6">FAD/NAD(P)-binding domain-containing protein</fullName>
    </recommendedName>
</protein>
<dbReference type="InterPro" id="IPR036188">
    <property type="entry name" value="FAD/NAD-bd_sf"/>
</dbReference>
<dbReference type="GO" id="GO:0019646">
    <property type="term" value="P:aerobic electron transport chain"/>
    <property type="evidence" value="ECO:0007669"/>
    <property type="project" value="TreeGrafter"/>
</dbReference>
<feature type="domain" description="FAD/NAD(P)-binding" evidence="6">
    <location>
        <begin position="3"/>
        <end position="290"/>
    </location>
</feature>
<keyword evidence="5" id="KW-0560">Oxidoreductase</keyword>
<dbReference type="Gene3D" id="3.50.50.100">
    <property type="match status" value="1"/>
</dbReference>
<dbReference type="PRINTS" id="PR00368">
    <property type="entry name" value="FADPNR"/>
</dbReference>
<dbReference type="SUPFAM" id="SSF51905">
    <property type="entry name" value="FAD/NAD(P)-binding domain"/>
    <property type="match status" value="2"/>
</dbReference>
<reference evidence="7 8" key="1">
    <citation type="journal article" date="2017" name="ISME J.">
        <title>Energy and carbon metabolisms in a deep terrestrial subsurface fluid microbial community.</title>
        <authorList>
            <person name="Momper L."/>
            <person name="Jungbluth S.P."/>
            <person name="Lee M.D."/>
            <person name="Amend J.P."/>
        </authorList>
    </citation>
    <scope>NUCLEOTIDE SEQUENCE [LARGE SCALE GENOMIC DNA]</scope>
    <source>
        <strain evidence="7">SURF_26</strain>
    </source>
</reference>
<evidence type="ECO:0000256" key="3">
    <source>
        <dbReference type="ARBA" id="ARBA00022630"/>
    </source>
</evidence>
<dbReference type="InterPro" id="IPR023753">
    <property type="entry name" value="FAD/NAD-binding_dom"/>
</dbReference>
<dbReference type="Proteomes" id="UP000266426">
    <property type="component" value="Unassembled WGS sequence"/>
</dbReference>
<evidence type="ECO:0000256" key="2">
    <source>
        <dbReference type="ARBA" id="ARBA00005272"/>
    </source>
</evidence>
<evidence type="ECO:0000256" key="1">
    <source>
        <dbReference type="ARBA" id="ARBA00001974"/>
    </source>
</evidence>
<organism evidence="7 8">
    <name type="scientific">Candidatus Auribacter fodinae</name>
    <dbReference type="NCBI Taxonomy" id="2093366"/>
    <lineage>
        <taxon>Bacteria</taxon>
        <taxon>Pseudomonadati</taxon>
        <taxon>Candidatus Auribacterota</taxon>
        <taxon>Candidatus Auribacteria</taxon>
        <taxon>Candidatus Auribacterales</taxon>
        <taxon>Candidatus Auribacteraceae</taxon>
        <taxon>Candidatus Auribacter</taxon>
    </lineage>
</organism>
<dbReference type="Pfam" id="PF07992">
    <property type="entry name" value="Pyr_redox_2"/>
    <property type="match status" value="1"/>
</dbReference>
<keyword evidence="3" id="KW-0285">Flavoprotein</keyword>
<evidence type="ECO:0000256" key="4">
    <source>
        <dbReference type="ARBA" id="ARBA00022827"/>
    </source>
</evidence>
<dbReference type="EMBL" id="QZJZ01000008">
    <property type="protein sequence ID" value="RJP61826.1"/>
    <property type="molecule type" value="Genomic_DNA"/>
</dbReference>
<gene>
    <name evidence="7" type="ORF">C4541_01085</name>
</gene>
<name>A0A3A4R625_9BACT</name>
<comment type="caution">
    <text evidence="7">The sequence shown here is derived from an EMBL/GenBank/DDBJ whole genome shotgun (WGS) entry which is preliminary data.</text>
</comment>
<dbReference type="GO" id="GO:0003955">
    <property type="term" value="F:NAD(P)H dehydrogenase (quinone) activity"/>
    <property type="evidence" value="ECO:0007669"/>
    <property type="project" value="TreeGrafter"/>
</dbReference>
<comment type="similarity">
    <text evidence="2">Belongs to the NADH dehydrogenase family.</text>
</comment>
<dbReference type="PRINTS" id="PR00469">
    <property type="entry name" value="PNDRDTASEII"/>
</dbReference>
<evidence type="ECO:0000313" key="7">
    <source>
        <dbReference type="EMBL" id="RJP61826.1"/>
    </source>
</evidence>
<sequence length="395" mass="44033">MKELVVIGAGFAGQGVVNQLRKNKNFHITIIDKNNFISYKPLFPDVAAGRLAPEIIEYPLGQYAKSKKIDFISGRVSSINTNSCEIHINNSKIAYDYLVIATGVETAFHGFDHFRKYAYTIDSLEECKRLQHDLQIKLYSDTESIKVSIIGGGYTGIETATHIRQTIVRHKKKHNITVIEAQDRILKGMPEWIQNKAVKHLQRSNIEVLTNAGVTDITGTAVHLGKQVIPADIIIWSAGMQGTDVASFFSSLTRHKRIDVDNYLRPDGLENVFIAGDASSLYRMSVPIAKQYAEYAASSIVLLEKQAVPPPFKAKDYGYIIALADHRGIGKLGILPVDGLFGYLFHYFMCGLSLLGWKNKWRLLTSILSNMIYGKESAAPIRTAEKKTLEGVNNE</sequence>
<dbReference type="AlphaFoldDB" id="A0A3A4R625"/>
<comment type="cofactor">
    <cofactor evidence="1">
        <name>FAD</name>
        <dbReference type="ChEBI" id="CHEBI:57692"/>
    </cofactor>
</comment>